<dbReference type="Gene3D" id="3.30.70.2330">
    <property type="match status" value="1"/>
</dbReference>
<dbReference type="CDD" id="cd18793">
    <property type="entry name" value="SF2_C_SNF"/>
    <property type="match status" value="1"/>
</dbReference>
<dbReference type="InterPro" id="IPR049730">
    <property type="entry name" value="SNF2/RAD54-like_C"/>
</dbReference>
<evidence type="ECO:0000256" key="1">
    <source>
        <dbReference type="ARBA" id="ARBA00004123"/>
    </source>
</evidence>
<evidence type="ECO:0000313" key="17">
    <source>
        <dbReference type="Proteomes" id="UP000800082"/>
    </source>
</evidence>
<dbReference type="InterPro" id="IPR000330">
    <property type="entry name" value="SNF2_N"/>
</dbReference>
<dbReference type="PROSITE" id="PS51194">
    <property type="entry name" value="HELICASE_CTER"/>
    <property type="match status" value="1"/>
</dbReference>
<evidence type="ECO:0000313" key="16">
    <source>
        <dbReference type="EMBL" id="KAF1929812.1"/>
    </source>
</evidence>
<dbReference type="InterPro" id="IPR014905">
    <property type="entry name" value="HIRAN"/>
</dbReference>
<feature type="domain" description="RING-type" evidence="13">
    <location>
        <begin position="721"/>
        <end position="759"/>
    </location>
</feature>
<dbReference type="Pfam" id="PF00271">
    <property type="entry name" value="Helicase_C"/>
    <property type="match status" value="1"/>
</dbReference>
<comment type="subcellular location">
    <subcellularLocation>
        <location evidence="1">Nucleus</location>
    </subcellularLocation>
</comment>
<sequence length="1005" mass="111090">MAPQKRQYGDLGNEGSPLNSPRNAYSPSLTRYTNPSSSQGYALSSPSQHYERTPKQPRTALNAHPSRLATGSSHADALVIDSDDDDDASQEAPESTQAYNEQQYSYGLYGMLHNKIVGVRFHNGYATVGEMVICRRQPQNRFDRNAIEVLNVQGEQIGHIPKTWAAKLAKYMDNRSLLVEAQIIGPKGDFDCPIEIRLYGTNEPVEREKLMAQMREDKLPVGHAADRKRKDAAAQKERHRLAKEAAKQAKQHGGAIVGVGEGQNWENGMSDYMAGSTQSDGTGPGPSLMDIIGASERFNPRNFENVVEEFGVKEQDLATMAKAAQPKALHTEMHPFQLQGLHWMLDKESPQLPVQGSNDIVQLWKRHARMPDAFTNVATNYSVTNPKLASGGILADDMGLGKTIQVISLIMADKELGRRASGVADATLILAPVSVMSNWTTQMKRHIKPEHALRTMFWHGTRKEPITPKQIENYDVVISTYESVSADWYSQKSSALPKKSGPFSITWRRIVLDEGHNIRNPKAKKTIAVSNLLAQSRWSLTGTPIINNLKDLYSQVRFLRLSGGLDSFEIFHGAISRPVLAGDPRGNKALQMLMGNICLRRKKEMSFIDLRLPELSEYVHKFKLHPHEQEKYDALEAQAKGTLDIYRNNIGNQKAQNTYRHLLEVLLRMRQLCNHWQLVGEERLDSIMKQLEAEGVVDLTAENKEALQKILQLSIDSQEDCPICFDTYKEPVITKCAHIFCMPCLERVIELQGKCPMCRAALESVSSTTVEPAVETSAKPEPTPEPKADKASLSQKTSSKVEQLLQILAANREDKTNKTVIFSQWTSFLDLIQVHLASAGCKYTRIDGSMSAVARDAALEALDNDPDITIMLASLSVCSVGLNLVAANQVIMADSWWAPAIEDQAVDRVHRLGQKRETTVFRLVVEGSVEERVLGIQSDKRRLMAMAFAEKEGGKKKNIRSGGLSDLTRLLGQCEDGDGAAATANASGSGSGSTGSGGGGRGRMK</sequence>
<protein>
    <submittedName>
        <fullName evidence="16">Uncharacterized protein</fullName>
    </submittedName>
</protein>
<keyword evidence="5 11" id="KW-0863">Zinc-finger</keyword>
<dbReference type="Pfam" id="PF08797">
    <property type="entry name" value="HIRAN"/>
    <property type="match status" value="1"/>
</dbReference>
<evidence type="ECO:0000259" key="15">
    <source>
        <dbReference type="PROSITE" id="PS51194"/>
    </source>
</evidence>
<dbReference type="SMART" id="SM00487">
    <property type="entry name" value="DEXDc"/>
    <property type="match status" value="1"/>
</dbReference>
<feature type="region of interest" description="Disordered" evidence="12">
    <location>
        <begin position="79"/>
        <end position="99"/>
    </location>
</feature>
<evidence type="ECO:0000259" key="14">
    <source>
        <dbReference type="PROSITE" id="PS51192"/>
    </source>
</evidence>
<dbReference type="PROSITE" id="PS51192">
    <property type="entry name" value="HELICASE_ATP_BIND_1"/>
    <property type="match status" value="1"/>
</dbReference>
<dbReference type="GO" id="GO:0005524">
    <property type="term" value="F:ATP binding"/>
    <property type="evidence" value="ECO:0007669"/>
    <property type="project" value="UniProtKB-KW"/>
</dbReference>
<dbReference type="AlphaFoldDB" id="A0A6A5RPU8"/>
<evidence type="ECO:0000256" key="10">
    <source>
        <dbReference type="ARBA" id="ARBA00023242"/>
    </source>
</evidence>
<dbReference type="SUPFAM" id="SSF52540">
    <property type="entry name" value="P-loop containing nucleoside triphosphate hydrolases"/>
    <property type="match status" value="2"/>
</dbReference>
<dbReference type="InterPro" id="IPR013083">
    <property type="entry name" value="Znf_RING/FYVE/PHD"/>
</dbReference>
<feature type="compositionally biased region" description="Polar residues" evidence="12">
    <location>
        <begin position="16"/>
        <end position="48"/>
    </location>
</feature>
<keyword evidence="17" id="KW-1185">Reference proteome</keyword>
<feature type="region of interest" description="Disordered" evidence="12">
    <location>
        <begin position="769"/>
        <end position="797"/>
    </location>
</feature>
<evidence type="ECO:0000256" key="5">
    <source>
        <dbReference type="ARBA" id="ARBA00022771"/>
    </source>
</evidence>
<name>A0A6A5RPU8_9PLEO</name>
<accession>A0A6A5RPU8</accession>
<dbReference type="SMART" id="SM00490">
    <property type="entry name" value="HELICc"/>
    <property type="match status" value="1"/>
</dbReference>
<dbReference type="Gene3D" id="3.40.50.10810">
    <property type="entry name" value="Tandem AAA-ATPase domain"/>
    <property type="match status" value="1"/>
</dbReference>
<evidence type="ECO:0000256" key="3">
    <source>
        <dbReference type="ARBA" id="ARBA00022723"/>
    </source>
</evidence>
<keyword evidence="6" id="KW-0378">Hydrolase</keyword>
<feature type="compositionally biased region" description="Gly residues" evidence="12">
    <location>
        <begin position="989"/>
        <end position="1005"/>
    </location>
</feature>
<dbReference type="InterPro" id="IPR001841">
    <property type="entry name" value="Znf_RING"/>
</dbReference>
<dbReference type="InterPro" id="IPR050628">
    <property type="entry name" value="SNF2_RAD54_helicase_TF"/>
</dbReference>
<reference evidence="16" key="1">
    <citation type="journal article" date="2020" name="Stud. Mycol.">
        <title>101 Dothideomycetes genomes: a test case for predicting lifestyles and emergence of pathogens.</title>
        <authorList>
            <person name="Haridas S."/>
            <person name="Albert R."/>
            <person name="Binder M."/>
            <person name="Bloem J."/>
            <person name="Labutti K."/>
            <person name="Salamov A."/>
            <person name="Andreopoulos B."/>
            <person name="Baker S."/>
            <person name="Barry K."/>
            <person name="Bills G."/>
            <person name="Bluhm B."/>
            <person name="Cannon C."/>
            <person name="Castanera R."/>
            <person name="Culley D."/>
            <person name="Daum C."/>
            <person name="Ezra D."/>
            <person name="Gonzalez J."/>
            <person name="Henrissat B."/>
            <person name="Kuo A."/>
            <person name="Liang C."/>
            <person name="Lipzen A."/>
            <person name="Lutzoni F."/>
            <person name="Magnuson J."/>
            <person name="Mondo S."/>
            <person name="Nolan M."/>
            <person name="Ohm R."/>
            <person name="Pangilinan J."/>
            <person name="Park H.-J."/>
            <person name="Ramirez L."/>
            <person name="Alfaro M."/>
            <person name="Sun H."/>
            <person name="Tritt A."/>
            <person name="Yoshinaga Y."/>
            <person name="Zwiers L.-H."/>
            <person name="Turgeon B."/>
            <person name="Goodwin S."/>
            <person name="Spatafora J."/>
            <person name="Crous P."/>
            <person name="Grigoriev I."/>
        </authorList>
    </citation>
    <scope>NUCLEOTIDE SEQUENCE</scope>
    <source>
        <strain evidence="16">CBS 183.55</strain>
    </source>
</reference>
<dbReference type="GO" id="GO:0006281">
    <property type="term" value="P:DNA repair"/>
    <property type="evidence" value="ECO:0007669"/>
    <property type="project" value="TreeGrafter"/>
</dbReference>
<dbReference type="GeneID" id="54349841"/>
<evidence type="ECO:0000256" key="11">
    <source>
        <dbReference type="PROSITE-ProRule" id="PRU00175"/>
    </source>
</evidence>
<evidence type="ECO:0000256" key="12">
    <source>
        <dbReference type="SAM" id="MobiDB-lite"/>
    </source>
</evidence>
<dbReference type="InterPro" id="IPR014001">
    <property type="entry name" value="Helicase_ATP-bd"/>
</dbReference>
<dbReference type="RefSeq" id="XP_033450060.1">
    <property type="nucleotide sequence ID" value="XM_033592173.1"/>
</dbReference>
<dbReference type="InterPro" id="IPR017907">
    <property type="entry name" value="Znf_RING_CS"/>
</dbReference>
<evidence type="ECO:0000256" key="8">
    <source>
        <dbReference type="ARBA" id="ARBA00022833"/>
    </source>
</evidence>
<dbReference type="PROSITE" id="PS00518">
    <property type="entry name" value="ZF_RING_1"/>
    <property type="match status" value="1"/>
</dbReference>
<dbReference type="GO" id="GO:0016818">
    <property type="term" value="F:hydrolase activity, acting on acid anhydrides, in phosphorus-containing anhydrides"/>
    <property type="evidence" value="ECO:0007669"/>
    <property type="project" value="InterPro"/>
</dbReference>
<evidence type="ECO:0000256" key="2">
    <source>
        <dbReference type="ARBA" id="ARBA00007025"/>
    </source>
</evidence>
<dbReference type="GO" id="GO:0008270">
    <property type="term" value="F:zinc ion binding"/>
    <property type="evidence" value="ECO:0007669"/>
    <property type="project" value="UniProtKB-KW"/>
</dbReference>
<feature type="domain" description="Helicase C-terminal" evidence="15">
    <location>
        <begin position="803"/>
        <end position="954"/>
    </location>
</feature>
<proteinExistence type="inferred from homology"/>
<gene>
    <name evidence="16" type="ORF">M421DRAFT_419589</name>
</gene>
<feature type="compositionally biased region" description="Low complexity" evidence="12">
    <location>
        <begin position="979"/>
        <end position="988"/>
    </location>
</feature>
<dbReference type="Proteomes" id="UP000800082">
    <property type="component" value="Unassembled WGS sequence"/>
</dbReference>
<keyword evidence="9" id="KW-0067">ATP-binding</keyword>
<dbReference type="InterPro" id="IPR001650">
    <property type="entry name" value="Helicase_C-like"/>
</dbReference>
<dbReference type="GO" id="GO:0005634">
    <property type="term" value="C:nucleus"/>
    <property type="evidence" value="ECO:0007669"/>
    <property type="project" value="UniProtKB-SubCell"/>
</dbReference>
<evidence type="ECO:0000256" key="7">
    <source>
        <dbReference type="ARBA" id="ARBA00022806"/>
    </source>
</evidence>
<dbReference type="PANTHER" id="PTHR45626">
    <property type="entry name" value="TRANSCRIPTION TERMINATION FACTOR 2-RELATED"/>
    <property type="match status" value="1"/>
</dbReference>
<keyword evidence="7" id="KW-0347">Helicase</keyword>
<keyword evidence="8" id="KW-0862">Zinc</keyword>
<keyword evidence="3" id="KW-0479">Metal-binding</keyword>
<organism evidence="16 17">
    <name type="scientific">Didymella exigua CBS 183.55</name>
    <dbReference type="NCBI Taxonomy" id="1150837"/>
    <lineage>
        <taxon>Eukaryota</taxon>
        <taxon>Fungi</taxon>
        <taxon>Dikarya</taxon>
        <taxon>Ascomycota</taxon>
        <taxon>Pezizomycotina</taxon>
        <taxon>Dothideomycetes</taxon>
        <taxon>Pleosporomycetidae</taxon>
        <taxon>Pleosporales</taxon>
        <taxon>Pleosporineae</taxon>
        <taxon>Didymellaceae</taxon>
        <taxon>Didymella</taxon>
    </lineage>
</organism>
<dbReference type="PROSITE" id="PS50089">
    <property type="entry name" value="ZF_RING_2"/>
    <property type="match status" value="1"/>
</dbReference>
<dbReference type="GO" id="GO:0008094">
    <property type="term" value="F:ATP-dependent activity, acting on DNA"/>
    <property type="evidence" value="ECO:0007669"/>
    <property type="project" value="TreeGrafter"/>
</dbReference>
<keyword evidence="4" id="KW-0547">Nucleotide-binding</keyword>
<feature type="domain" description="Helicase ATP-binding" evidence="14">
    <location>
        <begin position="383"/>
        <end position="562"/>
    </location>
</feature>
<dbReference type="EMBL" id="ML978965">
    <property type="protein sequence ID" value="KAF1929812.1"/>
    <property type="molecule type" value="Genomic_DNA"/>
</dbReference>
<evidence type="ECO:0000259" key="13">
    <source>
        <dbReference type="PROSITE" id="PS50089"/>
    </source>
</evidence>
<dbReference type="OrthoDB" id="448448at2759"/>
<dbReference type="Pfam" id="PF00176">
    <property type="entry name" value="SNF2-rel_dom"/>
    <property type="match status" value="1"/>
</dbReference>
<feature type="region of interest" description="Disordered" evidence="12">
    <location>
        <begin position="978"/>
        <end position="1005"/>
    </location>
</feature>
<dbReference type="PANTHER" id="PTHR45626:SF11">
    <property type="entry name" value="FAMILY HELICASE, PUTATIVE (AFU_ORTHOLOGUE AFUA_5G06590)-RELATED"/>
    <property type="match status" value="1"/>
</dbReference>
<comment type="similarity">
    <text evidence="2">Belongs to the SNF2/RAD54 helicase family.</text>
</comment>
<dbReference type="SUPFAM" id="SSF57850">
    <property type="entry name" value="RING/U-box"/>
    <property type="match status" value="1"/>
</dbReference>
<dbReference type="GO" id="GO:0003676">
    <property type="term" value="F:nucleic acid binding"/>
    <property type="evidence" value="ECO:0007669"/>
    <property type="project" value="InterPro"/>
</dbReference>
<dbReference type="InterPro" id="IPR038718">
    <property type="entry name" value="SNF2-like_sf"/>
</dbReference>
<dbReference type="Pfam" id="PF13923">
    <property type="entry name" value="zf-C3HC4_2"/>
    <property type="match status" value="1"/>
</dbReference>
<keyword evidence="10" id="KW-0539">Nucleus</keyword>
<dbReference type="GO" id="GO:0004386">
    <property type="term" value="F:helicase activity"/>
    <property type="evidence" value="ECO:0007669"/>
    <property type="project" value="UniProtKB-KW"/>
</dbReference>
<dbReference type="SMART" id="SM00184">
    <property type="entry name" value="RING"/>
    <property type="match status" value="1"/>
</dbReference>
<evidence type="ECO:0000256" key="9">
    <source>
        <dbReference type="ARBA" id="ARBA00022840"/>
    </source>
</evidence>
<feature type="region of interest" description="Disordered" evidence="12">
    <location>
        <begin position="220"/>
        <end position="239"/>
    </location>
</feature>
<dbReference type="Gene3D" id="3.40.50.300">
    <property type="entry name" value="P-loop containing nucleotide triphosphate hydrolases"/>
    <property type="match status" value="1"/>
</dbReference>
<dbReference type="SMART" id="SM00910">
    <property type="entry name" value="HIRAN"/>
    <property type="match status" value="1"/>
</dbReference>
<dbReference type="InterPro" id="IPR027417">
    <property type="entry name" value="P-loop_NTPase"/>
</dbReference>
<evidence type="ECO:0000256" key="6">
    <source>
        <dbReference type="ARBA" id="ARBA00022801"/>
    </source>
</evidence>
<feature type="region of interest" description="Disordered" evidence="12">
    <location>
        <begin position="1"/>
        <end position="58"/>
    </location>
</feature>
<evidence type="ECO:0000256" key="4">
    <source>
        <dbReference type="ARBA" id="ARBA00022741"/>
    </source>
</evidence>
<dbReference type="Gene3D" id="3.30.40.10">
    <property type="entry name" value="Zinc/RING finger domain, C3HC4 (zinc finger)"/>
    <property type="match status" value="1"/>
</dbReference>